<dbReference type="InterPro" id="IPR050651">
    <property type="entry name" value="Plant_Cytochrome_P450_Monoox"/>
</dbReference>
<protein>
    <submittedName>
        <fullName evidence="10">Xanthotoxin 5-hydroxylase CYP82C4-like</fullName>
    </submittedName>
</protein>
<dbReference type="GO" id="GO:0046246">
    <property type="term" value="P:terpene biosynthetic process"/>
    <property type="evidence" value="ECO:0007669"/>
    <property type="project" value="TreeGrafter"/>
</dbReference>
<dbReference type="CDD" id="cd20654">
    <property type="entry name" value="CYP82"/>
    <property type="match status" value="1"/>
</dbReference>
<dbReference type="GO" id="GO:0004497">
    <property type="term" value="F:monooxygenase activity"/>
    <property type="evidence" value="ECO:0007669"/>
    <property type="project" value="UniProtKB-KW"/>
</dbReference>
<keyword evidence="2 7" id="KW-0349">Heme</keyword>
<evidence type="ECO:0000313" key="11">
    <source>
        <dbReference type="Proteomes" id="UP001237642"/>
    </source>
</evidence>
<evidence type="ECO:0000256" key="4">
    <source>
        <dbReference type="ARBA" id="ARBA00023002"/>
    </source>
</evidence>
<dbReference type="GO" id="GO:0016705">
    <property type="term" value="F:oxidoreductase activity, acting on paired donors, with incorporation or reduction of molecular oxygen"/>
    <property type="evidence" value="ECO:0007669"/>
    <property type="project" value="InterPro"/>
</dbReference>
<evidence type="ECO:0000256" key="2">
    <source>
        <dbReference type="ARBA" id="ARBA00022617"/>
    </source>
</evidence>
<keyword evidence="6 8" id="KW-0503">Monooxygenase</keyword>
<organism evidence="10 11">
    <name type="scientific">Heracleum sosnowskyi</name>
    <dbReference type="NCBI Taxonomy" id="360622"/>
    <lineage>
        <taxon>Eukaryota</taxon>
        <taxon>Viridiplantae</taxon>
        <taxon>Streptophyta</taxon>
        <taxon>Embryophyta</taxon>
        <taxon>Tracheophyta</taxon>
        <taxon>Spermatophyta</taxon>
        <taxon>Magnoliopsida</taxon>
        <taxon>eudicotyledons</taxon>
        <taxon>Gunneridae</taxon>
        <taxon>Pentapetalae</taxon>
        <taxon>asterids</taxon>
        <taxon>campanulids</taxon>
        <taxon>Apiales</taxon>
        <taxon>Apiaceae</taxon>
        <taxon>Apioideae</taxon>
        <taxon>apioid superclade</taxon>
        <taxon>Tordylieae</taxon>
        <taxon>Tordyliinae</taxon>
        <taxon>Heracleum</taxon>
    </lineage>
</organism>
<keyword evidence="9" id="KW-0472">Membrane</keyword>
<proteinExistence type="inferred from homology"/>
<dbReference type="Pfam" id="PF00067">
    <property type="entry name" value="p450"/>
    <property type="match status" value="1"/>
</dbReference>
<dbReference type="FunFam" id="1.10.630.10:FF:000026">
    <property type="entry name" value="Cytochrome P450 82C4"/>
    <property type="match status" value="1"/>
</dbReference>
<feature type="transmembrane region" description="Helical" evidence="9">
    <location>
        <begin position="227"/>
        <end position="246"/>
    </location>
</feature>
<dbReference type="PRINTS" id="PR00463">
    <property type="entry name" value="EP450I"/>
</dbReference>
<dbReference type="GO" id="GO:0009805">
    <property type="term" value="P:coumarin biosynthetic process"/>
    <property type="evidence" value="ECO:0007669"/>
    <property type="project" value="UniProtKB-ARBA"/>
</dbReference>
<evidence type="ECO:0000256" key="7">
    <source>
        <dbReference type="PIRSR" id="PIRSR602401-1"/>
    </source>
</evidence>
<comment type="cofactor">
    <cofactor evidence="1 7">
        <name>heme</name>
        <dbReference type="ChEBI" id="CHEBI:30413"/>
    </cofactor>
</comment>
<keyword evidence="5 7" id="KW-0408">Iron</keyword>
<evidence type="ECO:0000256" key="9">
    <source>
        <dbReference type="SAM" id="Phobius"/>
    </source>
</evidence>
<accession>A0AAD8GWB9</accession>
<keyword evidence="9" id="KW-1133">Transmembrane helix</keyword>
<comment type="similarity">
    <text evidence="8">Belongs to the cytochrome P450 family.</text>
</comment>
<keyword evidence="4 8" id="KW-0560">Oxidoreductase</keyword>
<dbReference type="InterPro" id="IPR036396">
    <property type="entry name" value="Cyt_P450_sf"/>
</dbReference>
<dbReference type="InterPro" id="IPR002401">
    <property type="entry name" value="Cyt_P450_E_grp-I"/>
</dbReference>
<name>A0AAD8GWB9_9APIA</name>
<evidence type="ECO:0000256" key="6">
    <source>
        <dbReference type="ARBA" id="ARBA00023033"/>
    </source>
</evidence>
<evidence type="ECO:0000256" key="5">
    <source>
        <dbReference type="ARBA" id="ARBA00023004"/>
    </source>
</evidence>
<dbReference type="Gene3D" id="1.10.630.10">
    <property type="entry name" value="Cytochrome P450"/>
    <property type="match status" value="1"/>
</dbReference>
<dbReference type="PANTHER" id="PTHR47947">
    <property type="entry name" value="CYTOCHROME P450 82C3-RELATED"/>
    <property type="match status" value="1"/>
</dbReference>
<keyword evidence="3 7" id="KW-0479">Metal-binding</keyword>
<keyword evidence="9" id="KW-0812">Transmembrane</keyword>
<dbReference type="InterPro" id="IPR017972">
    <property type="entry name" value="Cyt_P450_CS"/>
</dbReference>
<reference evidence="10" key="2">
    <citation type="submission" date="2023-05" db="EMBL/GenBank/DDBJ databases">
        <authorList>
            <person name="Schelkunov M.I."/>
        </authorList>
    </citation>
    <scope>NUCLEOTIDE SEQUENCE</scope>
    <source>
        <strain evidence="10">Hsosn_3</strain>
        <tissue evidence="10">Leaf</tissue>
    </source>
</reference>
<keyword evidence="11" id="KW-1185">Reference proteome</keyword>
<dbReference type="Proteomes" id="UP001237642">
    <property type="component" value="Unassembled WGS sequence"/>
</dbReference>
<dbReference type="AlphaFoldDB" id="A0AAD8GWB9"/>
<dbReference type="GO" id="GO:0020037">
    <property type="term" value="F:heme binding"/>
    <property type="evidence" value="ECO:0007669"/>
    <property type="project" value="InterPro"/>
</dbReference>
<sequence>MEFSIQLEVIVLCGLILLVTFLWRVFSTSARSKKSDLAPPEPSKAWPIIGHLHLLGANKILHHLFGAMADKLGPIFSLQLGIHKIVVVSSSEVARECFTVQDKVFSNRPKSLAVKIMGYDHAMFGFLPYGPQWRDLRKLVMVEILSHRRLDKLMYVLESEVNLFIGGLYGLWINKGDESMPVVELKERFGDLTMNIIVRMVAGKRYYGTGVNNNEESRRFQKALGDFMHLVGLLMISDSFPLFGWIDSLTGYKGKMNKTAKEIDQILEGWMKEHRQKRALTRIDEQDQDFMHVMLSVMESDQSAPITDTNIKGTCLSLLSGGYDTAMVTLTWAVTLLLNNRHVLRKVENELDKHVGRDRQVNEADVKNLSYLQAVVKETLRLYPPAQLNAFHEATEDCSLAGFHISAGTHLFINLWKLQRDPSFWSDPLEFQPERFLAKHVDVDIYGNNFELLPFGSGRRVCPGITLALQVLHLTLAQLLHGFELGTVSDLPIDMTEGAGLTNPKATPLEVTFRPRLPPSLYV</sequence>
<evidence type="ECO:0000256" key="8">
    <source>
        <dbReference type="RuleBase" id="RU000461"/>
    </source>
</evidence>
<dbReference type="EMBL" id="JAUIZM010000011">
    <property type="protein sequence ID" value="KAK1355181.1"/>
    <property type="molecule type" value="Genomic_DNA"/>
</dbReference>
<dbReference type="PROSITE" id="PS00086">
    <property type="entry name" value="CYTOCHROME_P450"/>
    <property type="match status" value="1"/>
</dbReference>
<evidence type="ECO:0000256" key="3">
    <source>
        <dbReference type="ARBA" id="ARBA00022723"/>
    </source>
</evidence>
<feature type="transmembrane region" description="Helical" evidence="9">
    <location>
        <begin position="6"/>
        <end position="26"/>
    </location>
</feature>
<dbReference type="InterPro" id="IPR001128">
    <property type="entry name" value="Cyt_P450"/>
</dbReference>
<evidence type="ECO:0000313" key="10">
    <source>
        <dbReference type="EMBL" id="KAK1355181.1"/>
    </source>
</evidence>
<reference evidence="10" key="1">
    <citation type="submission" date="2023-02" db="EMBL/GenBank/DDBJ databases">
        <title>Genome of toxic invasive species Heracleum sosnowskyi carries increased number of genes despite the absence of recent whole-genome duplications.</title>
        <authorList>
            <person name="Schelkunov M."/>
            <person name="Shtratnikova V."/>
            <person name="Makarenko M."/>
            <person name="Klepikova A."/>
            <person name="Omelchenko D."/>
            <person name="Novikova G."/>
            <person name="Obukhova E."/>
            <person name="Bogdanov V."/>
            <person name="Penin A."/>
            <person name="Logacheva M."/>
        </authorList>
    </citation>
    <scope>NUCLEOTIDE SEQUENCE</scope>
    <source>
        <strain evidence="10">Hsosn_3</strain>
        <tissue evidence="10">Leaf</tissue>
    </source>
</reference>
<evidence type="ECO:0000256" key="1">
    <source>
        <dbReference type="ARBA" id="ARBA00001971"/>
    </source>
</evidence>
<dbReference type="PANTHER" id="PTHR47947:SF8">
    <property type="entry name" value="CYTOCHROME P450 82C4-LIKE"/>
    <property type="match status" value="1"/>
</dbReference>
<dbReference type="PRINTS" id="PR00385">
    <property type="entry name" value="P450"/>
</dbReference>
<feature type="binding site" description="axial binding residue" evidence="7">
    <location>
        <position position="462"/>
    </location>
    <ligand>
        <name>heme</name>
        <dbReference type="ChEBI" id="CHEBI:30413"/>
    </ligand>
    <ligandPart>
        <name>Fe</name>
        <dbReference type="ChEBI" id="CHEBI:18248"/>
    </ligandPart>
</feature>
<gene>
    <name evidence="10" type="ORF">POM88_048437</name>
</gene>
<dbReference type="GO" id="GO:0005506">
    <property type="term" value="F:iron ion binding"/>
    <property type="evidence" value="ECO:0007669"/>
    <property type="project" value="InterPro"/>
</dbReference>
<comment type="caution">
    <text evidence="10">The sequence shown here is derived from an EMBL/GenBank/DDBJ whole genome shotgun (WGS) entry which is preliminary data.</text>
</comment>
<dbReference type="SUPFAM" id="SSF48264">
    <property type="entry name" value="Cytochrome P450"/>
    <property type="match status" value="1"/>
</dbReference>